<keyword evidence="2" id="KW-1185">Reference proteome</keyword>
<organism evidence="2 3">
    <name type="scientific">Steinernema glaseri</name>
    <dbReference type="NCBI Taxonomy" id="37863"/>
    <lineage>
        <taxon>Eukaryota</taxon>
        <taxon>Metazoa</taxon>
        <taxon>Ecdysozoa</taxon>
        <taxon>Nematoda</taxon>
        <taxon>Chromadorea</taxon>
        <taxon>Rhabditida</taxon>
        <taxon>Tylenchina</taxon>
        <taxon>Panagrolaimomorpha</taxon>
        <taxon>Strongyloidoidea</taxon>
        <taxon>Steinernematidae</taxon>
        <taxon>Steinernema</taxon>
    </lineage>
</organism>
<proteinExistence type="predicted"/>
<name>A0A1I7YPM4_9BILA</name>
<dbReference type="Proteomes" id="UP000095287">
    <property type="component" value="Unplaced"/>
</dbReference>
<evidence type="ECO:0000313" key="3">
    <source>
        <dbReference type="WBParaSite" id="L893_g1843.t1"/>
    </source>
</evidence>
<dbReference type="WBParaSite" id="L893_g1843.t1">
    <property type="protein sequence ID" value="L893_g1843.t1"/>
    <property type="gene ID" value="L893_g1843"/>
</dbReference>
<feature type="compositionally biased region" description="Basic residues" evidence="1">
    <location>
        <begin position="11"/>
        <end position="20"/>
    </location>
</feature>
<dbReference type="AlphaFoldDB" id="A0A1I7YPM4"/>
<evidence type="ECO:0000256" key="1">
    <source>
        <dbReference type="SAM" id="MobiDB-lite"/>
    </source>
</evidence>
<feature type="region of interest" description="Disordered" evidence="1">
    <location>
        <begin position="1"/>
        <end position="20"/>
    </location>
</feature>
<evidence type="ECO:0000313" key="2">
    <source>
        <dbReference type="Proteomes" id="UP000095287"/>
    </source>
</evidence>
<accession>A0A1I7YPM4</accession>
<reference evidence="3" key="1">
    <citation type="submission" date="2016-11" db="UniProtKB">
        <authorList>
            <consortium name="WormBaseParasite"/>
        </authorList>
    </citation>
    <scope>IDENTIFICATION</scope>
</reference>
<sequence>MFLTPSPKISSARKQKHGRHSVLHLSENRTSIKKTGEVMDVSPVDISPNAHAGFCTAGQGLDTNPNQLGRMEILLGMIAMHNGVQWSFCDFLCHSCLPVPCADLCVLLDWDKEGEGRSPITFTITITIRFTITSLRAPVSSAFAESLPAARYSVTKV</sequence>
<protein>
    <submittedName>
        <fullName evidence="3">Uncharacterized protein</fullName>
    </submittedName>
</protein>